<organism evidence="2 3">
    <name type="scientific">Actinocorallia longicatena</name>
    <dbReference type="NCBI Taxonomy" id="111803"/>
    <lineage>
        <taxon>Bacteria</taxon>
        <taxon>Bacillati</taxon>
        <taxon>Actinomycetota</taxon>
        <taxon>Actinomycetes</taxon>
        <taxon>Streptosporangiales</taxon>
        <taxon>Thermomonosporaceae</taxon>
        <taxon>Actinocorallia</taxon>
    </lineage>
</organism>
<dbReference type="Proteomes" id="UP001501237">
    <property type="component" value="Unassembled WGS sequence"/>
</dbReference>
<evidence type="ECO:0000313" key="2">
    <source>
        <dbReference type="EMBL" id="GAA3204294.1"/>
    </source>
</evidence>
<sequence length="137" mass="14608">MSEAVQDHSAPALAAAGIRAVLGAHAQAQDDGRSADVVALYTPDGVLEIPGLPPVEGHEALRDAFLSWAPARPQKHLVSNTVVTSLSGDEASAASDVVFLQHSGSEWAVRLVARYDDSFRFRDGAWKIARRTTSYLA</sequence>
<dbReference type="InterPro" id="IPR037401">
    <property type="entry name" value="SnoaL-like"/>
</dbReference>
<keyword evidence="3" id="KW-1185">Reference proteome</keyword>
<reference evidence="3" key="1">
    <citation type="journal article" date="2019" name="Int. J. Syst. Evol. Microbiol.">
        <title>The Global Catalogue of Microorganisms (GCM) 10K type strain sequencing project: providing services to taxonomists for standard genome sequencing and annotation.</title>
        <authorList>
            <consortium name="The Broad Institute Genomics Platform"/>
            <consortium name="The Broad Institute Genome Sequencing Center for Infectious Disease"/>
            <person name="Wu L."/>
            <person name="Ma J."/>
        </authorList>
    </citation>
    <scope>NUCLEOTIDE SEQUENCE [LARGE SCALE GENOMIC DNA]</scope>
    <source>
        <strain evidence="3">JCM 9377</strain>
    </source>
</reference>
<evidence type="ECO:0000313" key="3">
    <source>
        <dbReference type="Proteomes" id="UP001501237"/>
    </source>
</evidence>
<dbReference type="InterPro" id="IPR032710">
    <property type="entry name" value="NTF2-like_dom_sf"/>
</dbReference>
<protein>
    <submittedName>
        <fullName evidence="2">Nuclear transport factor 2 family protein</fullName>
    </submittedName>
</protein>
<feature type="domain" description="SnoaL-like" evidence="1">
    <location>
        <begin position="14"/>
        <end position="132"/>
    </location>
</feature>
<accession>A0ABP6Q5N4</accession>
<dbReference type="RefSeq" id="WP_344824818.1">
    <property type="nucleotide sequence ID" value="NZ_BAAAUV010000004.1"/>
</dbReference>
<dbReference type="Gene3D" id="3.10.450.50">
    <property type="match status" value="1"/>
</dbReference>
<proteinExistence type="predicted"/>
<evidence type="ECO:0000259" key="1">
    <source>
        <dbReference type="Pfam" id="PF13577"/>
    </source>
</evidence>
<comment type="caution">
    <text evidence="2">The sequence shown here is derived from an EMBL/GenBank/DDBJ whole genome shotgun (WGS) entry which is preliminary data.</text>
</comment>
<gene>
    <name evidence="2" type="ORF">GCM10010468_18760</name>
</gene>
<dbReference type="SUPFAM" id="SSF54427">
    <property type="entry name" value="NTF2-like"/>
    <property type="match status" value="1"/>
</dbReference>
<name>A0ABP6Q5N4_9ACTN</name>
<dbReference type="CDD" id="cd00531">
    <property type="entry name" value="NTF2_like"/>
    <property type="match status" value="1"/>
</dbReference>
<dbReference type="EMBL" id="BAAAUV010000004">
    <property type="protein sequence ID" value="GAA3204294.1"/>
    <property type="molecule type" value="Genomic_DNA"/>
</dbReference>
<dbReference type="Pfam" id="PF13577">
    <property type="entry name" value="SnoaL_4"/>
    <property type="match status" value="1"/>
</dbReference>